<dbReference type="AlphaFoldDB" id="A0A4C1TQ01"/>
<comment type="caution">
    <text evidence="1">The sequence shown here is derived from an EMBL/GenBank/DDBJ whole genome shotgun (WGS) entry which is preliminary data.</text>
</comment>
<sequence length="87" mass="9408">MVDVGCGLEAKIDIVLPEPRGDDRPLRYVHIIHNLCSQIKGRGLARAASASGPVLISKAGTGQGNRNYNIYNKTVIEIKVESEIGSY</sequence>
<name>A0A4C1TQ01_EUMVA</name>
<evidence type="ECO:0000313" key="2">
    <source>
        <dbReference type="Proteomes" id="UP000299102"/>
    </source>
</evidence>
<keyword evidence="2" id="KW-1185">Reference proteome</keyword>
<reference evidence="1 2" key="1">
    <citation type="journal article" date="2019" name="Commun. Biol.">
        <title>The bagworm genome reveals a unique fibroin gene that provides high tensile strength.</title>
        <authorList>
            <person name="Kono N."/>
            <person name="Nakamura H."/>
            <person name="Ohtoshi R."/>
            <person name="Tomita M."/>
            <person name="Numata K."/>
            <person name="Arakawa K."/>
        </authorList>
    </citation>
    <scope>NUCLEOTIDE SEQUENCE [LARGE SCALE GENOMIC DNA]</scope>
</reference>
<accession>A0A4C1TQ01</accession>
<dbReference type="Proteomes" id="UP000299102">
    <property type="component" value="Unassembled WGS sequence"/>
</dbReference>
<organism evidence="1 2">
    <name type="scientific">Eumeta variegata</name>
    <name type="common">Bagworm moth</name>
    <name type="synonym">Eumeta japonica</name>
    <dbReference type="NCBI Taxonomy" id="151549"/>
    <lineage>
        <taxon>Eukaryota</taxon>
        <taxon>Metazoa</taxon>
        <taxon>Ecdysozoa</taxon>
        <taxon>Arthropoda</taxon>
        <taxon>Hexapoda</taxon>
        <taxon>Insecta</taxon>
        <taxon>Pterygota</taxon>
        <taxon>Neoptera</taxon>
        <taxon>Endopterygota</taxon>
        <taxon>Lepidoptera</taxon>
        <taxon>Glossata</taxon>
        <taxon>Ditrysia</taxon>
        <taxon>Tineoidea</taxon>
        <taxon>Psychidae</taxon>
        <taxon>Oiketicinae</taxon>
        <taxon>Eumeta</taxon>
    </lineage>
</organism>
<dbReference type="EMBL" id="BGZK01000076">
    <property type="protein sequence ID" value="GBP16053.1"/>
    <property type="molecule type" value="Genomic_DNA"/>
</dbReference>
<evidence type="ECO:0000313" key="1">
    <source>
        <dbReference type="EMBL" id="GBP16053.1"/>
    </source>
</evidence>
<protein>
    <submittedName>
        <fullName evidence="1">Uncharacterized protein</fullName>
    </submittedName>
</protein>
<gene>
    <name evidence="1" type="ORF">EVAR_94394_1</name>
</gene>
<proteinExistence type="predicted"/>